<keyword evidence="4" id="KW-0378">Hydrolase</keyword>
<evidence type="ECO:0000256" key="3">
    <source>
        <dbReference type="ARBA" id="ARBA00022729"/>
    </source>
</evidence>
<dbReference type="Proteomes" id="UP001341444">
    <property type="component" value="Unassembled WGS sequence"/>
</dbReference>
<accession>A0ABU6MMN5</accession>
<feature type="domain" description="NlpC/P60" evidence="9">
    <location>
        <begin position="325"/>
        <end position="456"/>
    </location>
</feature>
<feature type="coiled-coil region" evidence="6">
    <location>
        <begin position="94"/>
        <end position="121"/>
    </location>
</feature>
<evidence type="ECO:0000256" key="2">
    <source>
        <dbReference type="ARBA" id="ARBA00022670"/>
    </source>
</evidence>
<evidence type="ECO:0000256" key="6">
    <source>
        <dbReference type="SAM" id="Coils"/>
    </source>
</evidence>
<feature type="compositionally biased region" description="Low complexity" evidence="7">
    <location>
        <begin position="273"/>
        <end position="302"/>
    </location>
</feature>
<name>A0ABU6MMN5_9BACI</name>
<sequence>MKKKVISLSLAAIIGTSSALIPFSNEFAFASTSIEQKKLDIQNKQSKVNASINDKKKEIQSLESGEQQMMDAMKAIDAKVAKTNAEITNTGNVLAETKIEITALQEKIAQTQKRIEERNQILKERARTIQQGSDTVSQYIDVVLEAKSFSELMSGVMAVNTIVNADHSILEQQQADKKTLEESQKQLNDKLAKVQASMNELQDLKDQLKYQLDDKNSLLKKLKEQHMNANADLGNLQGQAANLANQEKAAEAEQEKERIAALALIQKEQQAAKAREQAQQQAQNQQNASSGSQSTDQSNSNTAPESSSPQVSNPAPAPQVSQGGSSTIEAAISIGSSIVGRSPYNWGGGRNSTDIQNRSFDCSSFVHWAYATAGVDLGPITSASTDTLVQYGTPVSASDMQRGDLVFFDTYKTNGHVGIYLGNGTFLDDNSSRGVSIDSMDNPYWKSVFNGVVRRIVQ</sequence>
<evidence type="ECO:0000259" key="9">
    <source>
        <dbReference type="PROSITE" id="PS51935"/>
    </source>
</evidence>
<dbReference type="PANTHER" id="PTHR47053:SF1">
    <property type="entry name" value="MUREIN DD-ENDOPEPTIDASE MEPH-RELATED"/>
    <property type="match status" value="1"/>
</dbReference>
<dbReference type="PANTHER" id="PTHR47053">
    <property type="entry name" value="MUREIN DD-ENDOPEPTIDASE MEPH-RELATED"/>
    <property type="match status" value="1"/>
</dbReference>
<evidence type="ECO:0000313" key="11">
    <source>
        <dbReference type="Proteomes" id="UP001341444"/>
    </source>
</evidence>
<reference evidence="10 11" key="1">
    <citation type="submission" date="2023-03" db="EMBL/GenBank/DDBJ databases">
        <title>Bacillus Genome Sequencing.</title>
        <authorList>
            <person name="Dunlap C."/>
        </authorList>
    </citation>
    <scope>NUCLEOTIDE SEQUENCE [LARGE SCALE GENOMIC DNA]</scope>
    <source>
        <strain evidence="10 11">B-23453</strain>
    </source>
</reference>
<keyword evidence="11" id="KW-1185">Reference proteome</keyword>
<dbReference type="EMBL" id="JARMAB010000023">
    <property type="protein sequence ID" value="MED1204467.1"/>
    <property type="molecule type" value="Genomic_DNA"/>
</dbReference>
<evidence type="ECO:0000256" key="7">
    <source>
        <dbReference type="SAM" id="MobiDB-lite"/>
    </source>
</evidence>
<protein>
    <submittedName>
        <fullName evidence="10">NlpC/P60 family protein</fullName>
    </submittedName>
</protein>
<feature type="chain" id="PRO_5046945173" evidence="8">
    <location>
        <begin position="20"/>
        <end position="458"/>
    </location>
</feature>
<dbReference type="InterPro" id="IPR038765">
    <property type="entry name" value="Papain-like_cys_pep_sf"/>
</dbReference>
<proteinExistence type="inferred from homology"/>
<keyword evidence="2" id="KW-0645">Protease</keyword>
<dbReference type="InterPro" id="IPR057309">
    <property type="entry name" value="PcsB_CC"/>
</dbReference>
<dbReference type="Pfam" id="PF00877">
    <property type="entry name" value="NLPC_P60"/>
    <property type="match status" value="1"/>
</dbReference>
<evidence type="ECO:0000256" key="4">
    <source>
        <dbReference type="ARBA" id="ARBA00022801"/>
    </source>
</evidence>
<feature type="region of interest" description="Disordered" evidence="7">
    <location>
        <begin position="273"/>
        <end position="325"/>
    </location>
</feature>
<dbReference type="InterPro" id="IPR000064">
    <property type="entry name" value="NLP_P60_dom"/>
</dbReference>
<dbReference type="RefSeq" id="WP_066266378.1">
    <property type="nucleotide sequence ID" value="NZ_JARMAB010000023.1"/>
</dbReference>
<comment type="similarity">
    <text evidence="1">Belongs to the peptidase C40 family.</text>
</comment>
<organism evidence="10 11">
    <name type="scientific">Heyndrickxia acidicola</name>
    <dbReference type="NCBI Taxonomy" id="209389"/>
    <lineage>
        <taxon>Bacteria</taxon>
        <taxon>Bacillati</taxon>
        <taxon>Bacillota</taxon>
        <taxon>Bacilli</taxon>
        <taxon>Bacillales</taxon>
        <taxon>Bacillaceae</taxon>
        <taxon>Heyndrickxia</taxon>
    </lineage>
</organism>
<keyword evidence="5" id="KW-0788">Thiol protease</keyword>
<feature type="compositionally biased region" description="Polar residues" evidence="7">
    <location>
        <begin position="303"/>
        <end position="325"/>
    </location>
</feature>
<feature type="signal peptide" evidence="8">
    <location>
        <begin position="1"/>
        <end position="19"/>
    </location>
</feature>
<evidence type="ECO:0000313" key="10">
    <source>
        <dbReference type="EMBL" id="MED1204467.1"/>
    </source>
</evidence>
<keyword evidence="6" id="KW-0175">Coiled coil</keyword>
<dbReference type="SUPFAM" id="SSF54001">
    <property type="entry name" value="Cysteine proteinases"/>
    <property type="match status" value="1"/>
</dbReference>
<gene>
    <name evidence="10" type="ORF">P4T90_15570</name>
</gene>
<dbReference type="Gene3D" id="6.10.250.3150">
    <property type="match status" value="1"/>
</dbReference>
<evidence type="ECO:0000256" key="8">
    <source>
        <dbReference type="SAM" id="SignalP"/>
    </source>
</evidence>
<dbReference type="Gene3D" id="3.90.1720.10">
    <property type="entry name" value="endopeptidase domain like (from Nostoc punctiforme)"/>
    <property type="match status" value="1"/>
</dbReference>
<evidence type="ECO:0000256" key="5">
    <source>
        <dbReference type="ARBA" id="ARBA00022807"/>
    </source>
</evidence>
<dbReference type="InterPro" id="IPR051202">
    <property type="entry name" value="Peptidase_C40"/>
</dbReference>
<keyword evidence="3 8" id="KW-0732">Signal</keyword>
<evidence type="ECO:0000256" key="1">
    <source>
        <dbReference type="ARBA" id="ARBA00007074"/>
    </source>
</evidence>
<dbReference type="Pfam" id="PF24568">
    <property type="entry name" value="CC_PcsB"/>
    <property type="match status" value="1"/>
</dbReference>
<dbReference type="PROSITE" id="PS51935">
    <property type="entry name" value="NLPC_P60"/>
    <property type="match status" value="1"/>
</dbReference>
<comment type="caution">
    <text evidence="10">The sequence shown here is derived from an EMBL/GenBank/DDBJ whole genome shotgun (WGS) entry which is preliminary data.</text>
</comment>